<sequence length="798" mass="88391">MPKDDIHQKEKYIQAKSLTRPPVDSDGLSPCSPTSSDFRRTPPLAARPPVTSAGLLPCSPTSALFLIMALLPPSFAEFQQFQQYRAFLTTIQGDSTQASVMTIIQVCIVLSHSHCVTPSYPISIAAANGSPMSVVFIGSVSSGALSISDDQVTQTQIGTGCRVGDLYILESLHIPPSSSPTSCTAVSSFYLYQESSPFFMWHSRLGHLSSERLKLLVKSGLLGNISVSNISECNGYTHGIIHQSSCSDTPAQNGRAERKHRHLLDTARSLLLSPSVPSVFWGEAVLIAAYLLNRMLTLLSGRSPYEYLHGQVPNYSLLRVFGSSCFVLLPRKDRTKFSAQCVLCVFLGYGIHRKGYRCYDPITKKLYISRHVTFFESLSYFTLPSKAAPIAKEDLIYLDHFPSDVPTKEYSSTPDIADMPLPATSPEVSDCPPPPTTSSLPSLIPPAPLVYSRRRTTSHIPSSSSVAPSSDSGNPDPPASRYLTRSRHPVAISDVKDHHFHEFEMKDLGPLRYFLGIEVASSPKGYLLSQTKYITHILHHANLMDDKTVDTPLEIHAKFSATDGVLLEDPTLYRELVGCLVYLTVTRPDISYAVHIISQYVSAPRSTHWAALLRIMRYVCGTVYQSLLLSSTLSLILRAYADADWAGDISDRKSTSGFCVFLCDSLVSWKSKKQSVVPRSTAEAEYRAMAHATSEIVWLRWLLSDMGVTYSSPTLLYCDNKSAIQIAHNSVFHERTKHIEIDCHFVRQHLQSGNQSDTIALPFFPPFYSWPDFFTKTHTTACFRFLLDKLSMLSALAS</sequence>
<dbReference type="EMBL" id="BJWL01000025">
    <property type="protein sequence ID" value="GFZ15868.1"/>
    <property type="molecule type" value="Genomic_DNA"/>
</dbReference>
<feature type="domain" description="Retroviral polymerase SH3-like" evidence="4">
    <location>
        <begin position="323"/>
        <end position="380"/>
    </location>
</feature>
<evidence type="ECO:0000259" key="4">
    <source>
        <dbReference type="Pfam" id="PF25597"/>
    </source>
</evidence>
<dbReference type="InterPro" id="IPR012337">
    <property type="entry name" value="RNaseH-like_sf"/>
</dbReference>
<dbReference type="SUPFAM" id="SSF56672">
    <property type="entry name" value="DNA/RNA polymerases"/>
    <property type="match status" value="1"/>
</dbReference>
<feature type="region of interest" description="Disordered" evidence="1">
    <location>
        <begin position="458"/>
        <end position="485"/>
    </location>
</feature>
<dbReference type="InterPro" id="IPR025724">
    <property type="entry name" value="GAG-pre-integrase_dom"/>
</dbReference>
<protein>
    <recommendedName>
        <fullName evidence="7">Integrase catalytic domain-containing protein</fullName>
    </recommendedName>
</protein>
<dbReference type="Pfam" id="PF25597">
    <property type="entry name" value="SH3_retrovirus"/>
    <property type="match status" value="1"/>
</dbReference>
<feature type="domain" description="GAG-pre-integrase" evidence="3">
    <location>
        <begin position="166"/>
        <end position="236"/>
    </location>
</feature>
<dbReference type="InterPro" id="IPR043502">
    <property type="entry name" value="DNA/RNA_pol_sf"/>
</dbReference>
<dbReference type="SUPFAM" id="SSF53098">
    <property type="entry name" value="Ribonuclease H-like"/>
    <property type="match status" value="1"/>
</dbReference>
<dbReference type="PANTHER" id="PTHR11439:SF461">
    <property type="entry name" value="OS10G0432200 PROTEIN"/>
    <property type="match status" value="1"/>
</dbReference>
<evidence type="ECO:0000256" key="1">
    <source>
        <dbReference type="SAM" id="MobiDB-lite"/>
    </source>
</evidence>
<feature type="region of interest" description="Disordered" evidence="1">
    <location>
        <begin position="408"/>
        <end position="445"/>
    </location>
</feature>
<evidence type="ECO:0000313" key="5">
    <source>
        <dbReference type="EMBL" id="GFZ15868.1"/>
    </source>
</evidence>
<dbReference type="InterPro" id="IPR013103">
    <property type="entry name" value="RVT_2"/>
</dbReference>
<proteinExistence type="predicted"/>
<feature type="domain" description="Reverse transcriptase Ty1/copia-type" evidence="2">
    <location>
        <begin position="490"/>
        <end position="554"/>
    </location>
</feature>
<feature type="compositionally biased region" description="Basic and acidic residues" evidence="1">
    <location>
        <begin position="1"/>
        <end position="13"/>
    </location>
</feature>
<evidence type="ECO:0000259" key="3">
    <source>
        <dbReference type="Pfam" id="PF13976"/>
    </source>
</evidence>
<feature type="compositionally biased region" description="Low complexity" evidence="1">
    <location>
        <begin position="458"/>
        <end position="472"/>
    </location>
</feature>
<name>A0A7J0GYR0_9ERIC</name>
<keyword evidence="6" id="KW-1185">Reference proteome</keyword>
<feature type="region of interest" description="Disordered" evidence="1">
    <location>
        <begin position="1"/>
        <end position="44"/>
    </location>
</feature>
<comment type="caution">
    <text evidence="5">The sequence shown here is derived from an EMBL/GenBank/DDBJ whole genome shotgun (WGS) entry which is preliminary data.</text>
</comment>
<dbReference type="GO" id="GO:0003676">
    <property type="term" value="F:nucleic acid binding"/>
    <property type="evidence" value="ECO:0007669"/>
    <property type="project" value="InterPro"/>
</dbReference>
<accession>A0A7J0GYR0</accession>
<evidence type="ECO:0000259" key="2">
    <source>
        <dbReference type="Pfam" id="PF07727"/>
    </source>
</evidence>
<dbReference type="InterPro" id="IPR057670">
    <property type="entry name" value="SH3_retrovirus"/>
</dbReference>
<dbReference type="OrthoDB" id="413361at2759"/>
<dbReference type="Gene3D" id="3.30.420.10">
    <property type="entry name" value="Ribonuclease H-like superfamily/Ribonuclease H"/>
    <property type="match status" value="1"/>
</dbReference>
<dbReference type="CDD" id="cd09272">
    <property type="entry name" value="RNase_HI_RT_Ty1"/>
    <property type="match status" value="1"/>
</dbReference>
<dbReference type="PANTHER" id="PTHR11439">
    <property type="entry name" value="GAG-POL-RELATED RETROTRANSPOSON"/>
    <property type="match status" value="1"/>
</dbReference>
<gene>
    <name evidence="5" type="ORF">Acr_25g0002770</name>
</gene>
<organism evidence="5 6">
    <name type="scientific">Actinidia rufa</name>
    <dbReference type="NCBI Taxonomy" id="165716"/>
    <lineage>
        <taxon>Eukaryota</taxon>
        <taxon>Viridiplantae</taxon>
        <taxon>Streptophyta</taxon>
        <taxon>Embryophyta</taxon>
        <taxon>Tracheophyta</taxon>
        <taxon>Spermatophyta</taxon>
        <taxon>Magnoliopsida</taxon>
        <taxon>eudicotyledons</taxon>
        <taxon>Gunneridae</taxon>
        <taxon>Pentapetalae</taxon>
        <taxon>asterids</taxon>
        <taxon>Ericales</taxon>
        <taxon>Actinidiaceae</taxon>
        <taxon>Actinidia</taxon>
    </lineage>
</organism>
<dbReference type="Proteomes" id="UP000585474">
    <property type="component" value="Unassembled WGS sequence"/>
</dbReference>
<dbReference type="Pfam" id="PF13976">
    <property type="entry name" value="gag_pre-integrs"/>
    <property type="match status" value="1"/>
</dbReference>
<evidence type="ECO:0000313" key="6">
    <source>
        <dbReference type="Proteomes" id="UP000585474"/>
    </source>
</evidence>
<dbReference type="Pfam" id="PF07727">
    <property type="entry name" value="RVT_2"/>
    <property type="match status" value="1"/>
</dbReference>
<dbReference type="InterPro" id="IPR036397">
    <property type="entry name" value="RNaseH_sf"/>
</dbReference>
<evidence type="ECO:0008006" key="7">
    <source>
        <dbReference type="Google" id="ProtNLM"/>
    </source>
</evidence>
<dbReference type="AlphaFoldDB" id="A0A7J0GYR0"/>
<reference evidence="5 6" key="1">
    <citation type="submission" date="2019-07" db="EMBL/GenBank/DDBJ databases">
        <title>De Novo Assembly of kiwifruit Actinidia rufa.</title>
        <authorList>
            <person name="Sugita-Konishi S."/>
            <person name="Sato K."/>
            <person name="Mori E."/>
            <person name="Abe Y."/>
            <person name="Kisaki G."/>
            <person name="Hamano K."/>
            <person name="Suezawa K."/>
            <person name="Otani M."/>
            <person name="Fukuda T."/>
            <person name="Manabe T."/>
            <person name="Gomi K."/>
            <person name="Tabuchi M."/>
            <person name="Akimitsu K."/>
            <person name="Kataoka I."/>
        </authorList>
    </citation>
    <scope>NUCLEOTIDE SEQUENCE [LARGE SCALE GENOMIC DNA]</scope>
    <source>
        <strain evidence="6">cv. Fuchu</strain>
    </source>
</reference>